<dbReference type="PRINTS" id="PR00081">
    <property type="entry name" value="GDHRDH"/>
</dbReference>
<protein>
    <submittedName>
        <fullName evidence="4">SDR family oxidoreductase</fullName>
    </submittedName>
</protein>
<dbReference type="PANTHER" id="PTHR48107:SF7">
    <property type="entry name" value="RE15974P"/>
    <property type="match status" value="1"/>
</dbReference>
<dbReference type="InterPro" id="IPR002347">
    <property type="entry name" value="SDR_fam"/>
</dbReference>
<dbReference type="Proteomes" id="UP000267464">
    <property type="component" value="Unassembled WGS sequence"/>
</dbReference>
<evidence type="ECO:0000313" key="5">
    <source>
        <dbReference type="Proteomes" id="UP000267464"/>
    </source>
</evidence>
<gene>
    <name evidence="4" type="ORF">DZC73_00110</name>
</gene>
<evidence type="ECO:0000256" key="2">
    <source>
        <dbReference type="ARBA" id="ARBA00023002"/>
    </source>
</evidence>
<dbReference type="RefSeq" id="WP_124538179.1">
    <property type="nucleotide sequence ID" value="NZ_QUSW01000001.1"/>
</dbReference>
<keyword evidence="5" id="KW-1185">Reference proteome</keyword>
<name>A0A3N7HWH8_9BURK</name>
<keyword evidence="2" id="KW-0560">Oxidoreductase</keyword>
<dbReference type="AlphaFoldDB" id="A0A3N7HWH8"/>
<dbReference type="SMART" id="SM00822">
    <property type="entry name" value="PKS_KR"/>
    <property type="match status" value="1"/>
</dbReference>
<accession>A0A3N7HWH8</accession>
<comment type="similarity">
    <text evidence="1">Belongs to the short-chain dehydrogenases/reductases (SDR) family.</text>
</comment>
<evidence type="ECO:0000259" key="3">
    <source>
        <dbReference type="SMART" id="SM00822"/>
    </source>
</evidence>
<dbReference type="InterPro" id="IPR036291">
    <property type="entry name" value="NAD(P)-bd_dom_sf"/>
</dbReference>
<dbReference type="EMBL" id="QUSW01000001">
    <property type="protein sequence ID" value="RQP26750.1"/>
    <property type="molecule type" value="Genomic_DNA"/>
</dbReference>
<dbReference type="GO" id="GO:0016614">
    <property type="term" value="F:oxidoreductase activity, acting on CH-OH group of donors"/>
    <property type="evidence" value="ECO:0007669"/>
    <property type="project" value="UniProtKB-ARBA"/>
</dbReference>
<dbReference type="InterPro" id="IPR057326">
    <property type="entry name" value="KR_dom"/>
</dbReference>
<reference evidence="4 5" key="2">
    <citation type="submission" date="2018-12" db="EMBL/GenBank/DDBJ databases">
        <title>Rhizobacter gummiphilus sp. nov., a rubber-degrading bacterium isolated from the soil of a botanical garden in Japan.</title>
        <authorList>
            <person name="Shunsuke S.S."/>
        </authorList>
    </citation>
    <scope>NUCLEOTIDE SEQUENCE [LARGE SCALE GENOMIC DNA]</scope>
    <source>
        <strain evidence="4 5">S-16</strain>
    </source>
</reference>
<dbReference type="Gene3D" id="3.40.50.720">
    <property type="entry name" value="NAD(P)-binding Rossmann-like Domain"/>
    <property type="match status" value="1"/>
</dbReference>
<dbReference type="SUPFAM" id="SSF51735">
    <property type="entry name" value="NAD(P)-binding Rossmann-fold domains"/>
    <property type="match status" value="1"/>
</dbReference>
<sequence length="246" mass="25299">MSQQIQKAAIVTGASRGIGQAIAQRLAADGYAVVVNYSGNEAAAHGVVAAIRAAGGQAVAIQGDVSDPGSVQALFAKTKEAFGRVDAVVTNAGVMKNGLISSMSLADFDQMLAINLRGTFLMMAEAARQLESGGRFIALSSSVIAKSLPTYGPYIASKAGVEGLVKVFANELRGRNITVNAVAPGPVATELFLQGKSEELVGQIVKQSPLERIGQPQDIADVISFLAGPQGGWINGQVVRSNGGFA</sequence>
<reference evidence="4 5" key="1">
    <citation type="submission" date="2018-08" db="EMBL/GenBank/DDBJ databases">
        <authorList>
            <person name="Khan S.A."/>
            <person name="Jeon C.O."/>
            <person name="Chun B.H."/>
            <person name="Jeong S.E."/>
        </authorList>
    </citation>
    <scope>NUCLEOTIDE SEQUENCE [LARGE SCALE GENOMIC DNA]</scope>
    <source>
        <strain evidence="4 5">S-16</strain>
    </source>
</reference>
<dbReference type="PRINTS" id="PR00080">
    <property type="entry name" value="SDRFAMILY"/>
</dbReference>
<comment type="caution">
    <text evidence="4">The sequence shown here is derived from an EMBL/GenBank/DDBJ whole genome shotgun (WGS) entry which is preliminary data.</text>
</comment>
<evidence type="ECO:0000256" key="1">
    <source>
        <dbReference type="ARBA" id="ARBA00006484"/>
    </source>
</evidence>
<dbReference type="PANTHER" id="PTHR48107">
    <property type="entry name" value="NADPH-DEPENDENT ALDEHYDE REDUCTASE-LIKE PROTEIN, CHLOROPLASTIC-RELATED"/>
    <property type="match status" value="1"/>
</dbReference>
<feature type="domain" description="Ketoreductase" evidence="3">
    <location>
        <begin position="7"/>
        <end position="190"/>
    </location>
</feature>
<evidence type="ECO:0000313" key="4">
    <source>
        <dbReference type="EMBL" id="RQP26750.1"/>
    </source>
</evidence>
<dbReference type="OrthoDB" id="20590at2"/>
<dbReference type="Pfam" id="PF13561">
    <property type="entry name" value="adh_short_C2"/>
    <property type="match status" value="1"/>
</dbReference>
<proteinExistence type="inferred from homology"/>
<organism evidence="4 5">
    <name type="scientific">Piscinibacter terrae</name>
    <dbReference type="NCBI Taxonomy" id="2496871"/>
    <lineage>
        <taxon>Bacteria</taxon>
        <taxon>Pseudomonadati</taxon>
        <taxon>Pseudomonadota</taxon>
        <taxon>Betaproteobacteria</taxon>
        <taxon>Burkholderiales</taxon>
        <taxon>Sphaerotilaceae</taxon>
        <taxon>Piscinibacter</taxon>
    </lineage>
</organism>
<dbReference type="FunFam" id="3.40.50.720:FF:000084">
    <property type="entry name" value="Short-chain dehydrogenase reductase"/>
    <property type="match status" value="1"/>
</dbReference>